<evidence type="ECO:0000313" key="3">
    <source>
        <dbReference type="EMBL" id="CRX39533.1"/>
    </source>
</evidence>
<dbReference type="EMBL" id="CWGJ01000028">
    <property type="protein sequence ID" value="CRX39533.1"/>
    <property type="molecule type" value="Genomic_DNA"/>
</dbReference>
<dbReference type="InterPro" id="IPR048350">
    <property type="entry name" value="S-Me-THD-like_C"/>
</dbReference>
<dbReference type="Proteomes" id="UP000220251">
    <property type="component" value="Unassembled WGS sequence"/>
</dbReference>
<dbReference type="OrthoDB" id="7441206at2"/>
<evidence type="ECO:0000259" key="2">
    <source>
        <dbReference type="Pfam" id="PF20906"/>
    </source>
</evidence>
<dbReference type="SUPFAM" id="SSF160991">
    <property type="entry name" value="CV3147-like"/>
    <property type="match status" value="1"/>
</dbReference>
<keyword evidence="4" id="KW-1185">Reference proteome</keyword>
<evidence type="ECO:0000259" key="1">
    <source>
        <dbReference type="Pfam" id="PF06032"/>
    </source>
</evidence>
<dbReference type="RefSeq" id="WP_158227878.1">
    <property type="nucleotide sequence ID" value="NZ_CWGJ01000028.1"/>
</dbReference>
<organism evidence="3 4">
    <name type="scientific">Estrella lausannensis</name>
    <dbReference type="NCBI Taxonomy" id="483423"/>
    <lineage>
        <taxon>Bacteria</taxon>
        <taxon>Pseudomonadati</taxon>
        <taxon>Chlamydiota</taxon>
        <taxon>Chlamydiia</taxon>
        <taxon>Parachlamydiales</taxon>
        <taxon>Candidatus Criblamydiaceae</taxon>
        <taxon>Estrella</taxon>
    </lineage>
</organism>
<dbReference type="Pfam" id="PF06032">
    <property type="entry name" value="S-Me-THD_N"/>
    <property type="match status" value="1"/>
</dbReference>
<dbReference type="InterPro" id="IPR010318">
    <property type="entry name" value="S-Me-THD_N"/>
</dbReference>
<dbReference type="Pfam" id="PF20906">
    <property type="entry name" value="S-Me-THD_C"/>
    <property type="match status" value="1"/>
</dbReference>
<proteinExistence type="predicted"/>
<name>A0A0H5DT47_9BACT</name>
<evidence type="ECO:0000313" key="4">
    <source>
        <dbReference type="Proteomes" id="UP000220251"/>
    </source>
</evidence>
<dbReference type="Gene3D" id="3.40.1610.10">
    <property type="entry name" value="CV3147-like domain"/>
    <property type="match status" value="1"/>
</dbReference>
<dbReference type="InterPro" id="IPR027479">
    <property type="entry name" value="S-Me-THD_N_sf"/>
</dbReference>
<gene>
    <name evidence="3" type="ORF">ELAC_2213</name>
</gene>
<reference evidence="4" key="1">
    <citation type="submission" date="2015-06" db="EMBL/GenBank/DDBJ databases">
        <authorList>
            <person name="Bertelli C."/>
        </authorList>
    </citation>
    <scope>NUCLEOTIDE SEQUENCE [LARGE SCALE GENOMIC DNA]</scope>
    <source>
        <strain evidence="4">CRIB-30</strain>
    </source>
</reference>
<feature type="domain" description="S-Me-THD-like C-terminal" evidence="2">
    <location>
        <begin position="167"/>
        <end position="348"/>
    </location>
</feature>
<evidence type="ECO:0008006" key="5">
    <source>
        <dbReference type="Google" id="ProtNLM"/>
    </source>
</evidence>
<dbReference type="Gene3D" id="2.40.390.10">
    <property type="entry name" value="CV3147-like"/>
    <property type="match status" value="1"/>
</dbReference>
<protein>
    <recommendedName>
        <fullName evidence="5">DUF917 domain-containing protein</fullName>
    </recommendedName>
</protein>
<sequence>MKFVEIDDLQDLALGAALLGSGGGGCPDYDLLMAEKHLMEYGKVPLVDVASLEDDALVLPIAFAGAPLVSAEMLPSGEECSQLLKAVEELTGRRPTHLMPAEIGGANSLCPFLFAARLKLLVLDADTIGRAFPEMQMSSCNLSKVPANPAFIADSMGNTLILRANDANTMEMIARNAIVAMGSSALVGIYMMEGRVAKQAVIKGSVSLAMGLGRAIREAKERGEEPIKPLIDSYGAAVLGTGVVDQIDQRIEGGFLNGSVSILTKGGTVSIQYQNEYLKAEINGETVALTPEIIALVDSESFMPITSERLLFGTRVTVISLPSPSIWMTEEGLKLVGPGYFGYEDVRCNETCKEFEAI</sequence>
<feature type="domain" description="S-Me-THD N-terminal" evidence="1">
    <location>
        <begin position="7"/>
        <end position="163"/>
    </location>
</feature>
<dbReference type="PROSITE" id="PS51257">
    <property type="entry name" value="PROKAR_LIPOPROTEIN"/>
    <property type="match status" value="1"/>
</dbReference>
<accession>A0A0H5DT47</accession>
<dbReference type="InterPro" id="IPR024071">
    <property type="entry name" value="S-Me-THD_C_sf"/>
</dbReference>
<dbReference type="AlphaFoldDB" id="A0A0H5DT47"/>